<protein>
    <submittedName>
        <fullName evidence="8">RagB/SusD family nutrient uptake outer membrane protein</fullName>
    </submittedName>
</protein>
<keyword evidence="3" id="KW-0732">Signal</keyword>
<comment type="similarity">
    <text evidence="2">Belongs to the SusD family.</text>
</comment>
<proteinExistence type="inferred from homology"/>
<gene>
    <name evidence="8" type="ORF">GS398_06700</name>
</gene>
<keyword evidence="9" id="KW-1185">Reference proteome</keyword>
<evidence type="ECO:0000313" key="9">
    <source>
        <dbReference type="Proteomes" id="UP000451233"/>
    </source>
</evidence>
<keyword evidence="4" id="KW-0472">Membrane</keyword>
<dbReference type="EMBL" id="WVHS01000001">
    <property type="protein sequence ID" value="MXV14982.1"/>
    <property type="molecule type" value="Genomic_DNA"/>
</dbReference>
<evidence type="ECO:0000256" key="3">
    <source>
        <dbReference type="ARBA" id="ARBA00022729"/>
    </source>
</evidence>
<evidence type="ECO:0000256" key="1">
    <source>
        <dbReference type="ARBA" id="ARBA00004442"/>
    </source>
</evidence>
<dbReference type="RefSeq" id="WP_160905915.1">
    <property type="nucleotide sequence ID" value="NZ_WVHS01000001.1"/>
</dbReference>
<dbReference type="Gene3D" id="1.25.40.390">
    <property type="match status" value="1"/>
</dbReference>
<keyword evidence="5" id="KW-0998">Cell outer membrane</keyword>
<reference evidence="8 9" key="1">
    <citation type="submission" date="2019-11" db="EMBL/GenBank/DDBJ databases">
        <title>Pedobacter sp. HMF7056 Genome sequencing and assembly.</title>
        <authorList>
            <person name="Kang H."/>
            <person name="Kim H."/>
            <person name="Joh K."/>
        </authorList>
    </citation>
    <scope>NUCLEOTIDE SEQUENCE [LARGE SCALE GENOMIC DNA]</scope>
    <source>
        <strain evidence="8 9">HMF7056</strain>
    </source>
</reference>
<evidence type="ECO:0000259" key="7">
    <source>
        <dbReference type="Pfam" id="PF14322"/>
    </source>
</evidence>
<dbReference type="PROSITE" id="PS51257">
    <property type="entry name" value="PROKAR_LIPOPROTEIN"/>
    <property type="match status" value="1"/>
</dbReference>
<dbReference type="Proteomes" id="UP000451233">
    <property type="component" value="Unassembled WGS sequence"/>
</dbReference>
<accession>A0A7K1XVH9</accession>
<comment type="subcellular location">
    <subcellularLocation>
        <location evidence="1">Cell outer membrane</location>
    </subcellularLocation>
</comment>
<dbReference type="Pfam" id="PF14322">
    <property type="entry name" value="SusD-like_3"/>
    <property type="match status" value="1"/>
</dbReference>
<dbReference type="GO" id="GO:0009279">
    <property type="term" value="C:cell outer membrane"/>
    <property type="evidence" value="ECO:0007669"/>
    <property type="project" value="UniProtKB-SubCell"/>
</dbReference>
<organism evidence="8 9">
    <name type="scientific">Hufsiella ginkgonis</name>
    <dbReference type="NCBI Taxonomy" id="2695274"/>
    <lineage>
        <taxon>Bacteria</taxon>
        <taxon>Pseudomonadati</taxon>
        <taxon>Bacteroidota</taxon>
        <taxon>Sphingobacteriia</taxon>
        <taxon>Sphingobacteriales</taxon>
        <taxon>Sphingobacteriaceae</taxon>
        <taxon>Hufsiella</taxon>
    </lineage>
</organism>
<dbReference type="InterPro" id="IPR012944">
    <property type="entry name" value="SusD_RagB_dom"/>
</dbReference>
<name>A0A7K1XVH9_9SPHI</name>
<dbReference type="AlphaFoldDB" id="A0A7K1XVH9"/>
<evidence type="ECO:0000256" key="4">
    <source>
        <dbReference type="ARBA" id="ARBA00023136"/>
    </source>
</evidence>
<feature type="domain" description="RagB/SusD" evidence="6">
    <location>
        <begin position="342"/>
        <end position="525"/>
    </location>
</feature>
<evidence type="ECO:0000256" key="5">
    <source>
        <dbReference type="ARBA" id="ARBA00023237"/>
    </source>
</evidence>
<evidence type="ECO:0000259" key="6">
    <source>
        <dbReference type="Pfam" id="PF07980"/>
    </source>
</evidence>
<feature type="domain" description="SusD-like N-terminal" evidence="7">
    <location>
        <begin position="60"/>
        <end position="236"/>
    </location>
</feature>
<dbReference type="SUPFAM" id="SSF48452">
    <property type="entry name" value="TPR-like"/>
    <property type="match status" value="1"/>
</dbReference>
<dbReference type="InterPro" id="IPR011990">
    <property type="entry name" value="TPR-like_helical_dom_sf"/>
</dbReference>
<evidence type="ECO:0000313" key="8">
    <source>
        <dbReference type="EMBL" id="MXV14982.1"/>
    </source>
</evidence>
<dbReference type="InterPro" id="IPR033985">
    <property type="entry name" value="SusD-like_N"/>
</dbReference>
<evidence type="ECO:0000256" key="2">
    <source>
        <dbReference type="ARBA" id="ARBA00006275"/>
    </source>
</evidence>
<comment type="caution">
    <text evidence="8">The sequence shown here is derived from an EMBL/GenBank/DDBJ whole genome shotgun (WGS) entry which is preliminary data.</text>
</comment>
<dbReference type="Pfam" id="PF07980">
    <property type="entry name" value="SusD_RagB"/>
    <property type="match status" value="1"/>
</dbReference>
<sequence length="527" mass="58776">MKKILYISALSIAITLLGSCKKFLGLEPLDQISVDQFYKSKYDVDAAMAGMYSAFQVAMYGNNAVAGTGSEQNDRYHFWGEFRADNFDRNGVYSTTTTDQVVMNGLTPDNEFTNWSTLYTVISRANNNIEKIPLITSDPAVTAAVVNDALMQSYAMRAMCYFWIVRIWGDAVIFNEYYDGVSVPAARPRSSADKILDEVIIPDLKKAYGLAVKNQNGSTFLISESAICATLADVYMWKKDYTNAVIWFNNLFASKNPTGLVYGTTDARLQPTASWKSIFTTPTASTETIWFLNWDDAKNGCSCTTPGYSANNKRMRVDPLLVTSYFDPIKLTPNTGDIRPKQTIDLYQRTNAIGYRFVKWYNSPVNPTALAATDAAETAAVNVYYNQAAPVYLPMYRLTDMFLLYAEALNASNNPTGALTYLNYVRKRANVAQYVITDPAVSTKAAMENAILRERQVELIGEGKRWFDLVRTGKVKEVMDPVLKSRQAAAGDLNPVGFPDVRKTLFPINRSVLNSNKLLVQNPSYGD</sequence>